<dbReference type="EMBL" id="JACGWJ010000010">
    <property type="protein sequence ID" value="KAL0392625.1"/>
    <property type="molecule type" value="Genomic_DNA"/>
</dbReference>
<reference evidence="1" key="2">
    <citation type="journal article" date="2024" name="Plant">
        <title>Genomic evolution and insights into agronomic trait innovations of Sesamum species.</title>
        <authorList>
            <person name="Miao H."/>
            <person name="Wang L."/>
            <person name="Qu L."/>
            <person name="Liu H."/>
            <person name="Sun Y."/>
            <person name="Le M."/>
            <person name="Wang Q."/>
            <person name="Wei S."/>
            <person name="Zheng Y."/>
            <person name="Lin W."/>
            <person name="Duan Y."/>
            <person name="Cao H."/>
            <person name="Xiong S."/>
            <person name="Wang X."/>
            <person name="Wei L."/>
            <person name="Li C."/>
            <person name="Ma Q."/>
            <person name="Ju M."/>
            <person name="Zhao R."/>
            <person name="Li G."/>
            <person name="Mu C."/>
            <person name="Tian Q."/>
            <person name="Mei H."/>
            <person name="Zhang T."/>
            <person name="Gao T."/>
            <person name="Zhang H."/>
        </authorList>
    </citation>
    <scope>NUCLEOTIDE SEQUENCE</scope>
    <source>
        <strain evidence="1">G02</strain>
    </source>
</reference>
<gene>
    <name evidence="1" type="ORF">Sradi_2485300</name>
</gene>
<sequence length="102" mass="12012">MALFELLQELVQKIAGFLETETEVTRFRAICSAWRSFTEEFSCTWKNPCFPSFGEGSWQRDLCCTLTERIVYCIESPERTEPSFWLVKTERTNYGKLRLLNP</sequence>
<accession>A0AAW2SKJ6</accession>
<comment type="caution">
    <text evidence="1">The sequence shown here is derived from an EMBL/GenBank/DDBJ whole genome shotgun (WGS) entry which is preliminary data.</text>
</comment>
<dbReference type="InterPro" id="IPR051304">
    <property type="entry name" value="SCF_F-box_domain"/>
</dbReference>
<proteinExistence type="predicted"/>
<evidence type="ECO:0000313" key="1">
    <source>
        <dbReference type="EMBL" id="KAL0392625.1"/>
    </source>
</evidence>
<evidence type="ECO:0008006" key="2">
    <source>
        <dbReference type="Google" id="ProtNLM"/>
    </source>
</evidence>
<name>A0AAW2SKJ6_SESRA</name>
<dbReference type="PANTHER" id="PTHR47123">
    <property type="entry name" value="F-BOX PROTEIN SKIP23"/>
    <property type="match status" value="1"/>
</dbReference>
<reference evidence="1" key="1">
    <citation type="submission" date="2020-06" db="EMBL/GenBank/DDBJ databases">
        <authorList>
            <person name="Li T."/>
            <person name="Hu X."/>
            <person name="Zhang T."/>
            <person name="Song X."/>
            <person name="Zhang H."/>
            <person name="Dai N."/>
            <person name="Sheng W."/>
            <person name="Hou X."/>
            <person name="Wei L."/>
        </authorList>
    </citation>
    <scope>NUCLEOTIDE SEQUENCE</scope>
    <source>
        <strain evidence="1">G02</strain>
        <tissue evidence="1">Leaf</tissue>
    </source>
</reference>
<dbReference type="AlphaFoldDB" id="A0AAW2SKJ6"/>
<protein>
    <recommendedName>
        <fullName evidence="2">F-box domain-containing protein</fullName>
    </recommendedName>
</protein>
<organism evidence="1">
    <name type="scientific">Sesamum radiatum</name>
    <name type="common">Black benniseed</name>
    <dbReference type="NCBI Taxonomy" id="300843"/>
    <lineage>
        <taxon>Eukaryota</taxon>
        <taxon>Viridiplantae</taxon>
        <taxon>Streptophyta</taxon>
        <taxon>Embryophyta</taxon>
        <taxon>Tracheophyta</taxon>
        <taxon>Spermatophyta</taxon>
        <taxon>Magnoliopsida</taxon>
        <taxon>eudicotyledons</taxon>
        <taxon>Gunneridae</taxon>
        <taxon>Pentapetalae</taxon>
        <taxon>asterids</taxon>
        <taxon>lamiids</taxon>
        <taxon>Lamiales</taxon>
        <taxon>Pedaliaceae</taxon>
        <taxon>Sesamum</taxon>
    </lineage>
</organism>
<dbReference type="PANTHER" id="PTHR47123:SF6">
    <property type="entry name" value="F-BOX PROTEIN SKIP23-LIKE ISOFORM X1"/>
    <property type="match status" value="1"/>
</dbReference>